<proteinExistence type="predicted"/>
<protein>
    <recommendedName>
        <fullName evidence="2">SurA N-terminal domain-containing protein</fullName>
    </recommendedName>
</protein>
<organism evidence="1">
    <name type="scientific">marine metagenome</name>
    <dbReference type="NCBI Taxonomy" id="408172"/>
    <lineage>
        <taxon>unclassified sequences</taxon>
        <taxon>metagenomes</taxon>
        <taxon>ecological metagenomes</taxon>
    </lineage>
</organism>
<dbReference type="AlphaFoldDB" id="A0A382T0A9"/>
<gene>
    <name evidence="1" type="ORF">METZ01_LOCUS368463</name>
</gene>
<evidence type="ECO:0000313" key="1">
    <source>
        <dbReference type="EMBL" id="SVD15609.1"/>
    </source>
</evidence>
<dbReference type="EMBL" id="UINC01132968">
    <property type="protein sequence ID" value="SVD15609.1"/>
    <property type="molecule type" value="Genomic_DNA"/>
</dbReference>
<feature type="non-terminal residue" evidence="1">
    <location>
        <position position="83"/>
    </location>
</feature>
<accession>A0A382T0A9</accession>
<reference evidence="1" key="1">
    <citation type="submission" date="2018-05" db="EMBL/GenBank/DDBJ databases">
        <authorList>
            <person name="Lanie J.A."/>
            <person name="Ng W.-L."/>
            <person name="Kazmierczak K.M."/>
            <person name="Andrzejewski T.M."/>
            <person name="Davidsen T.M."/>
            <person name="Wayne K.J."/>
            <person name="Tettelin H."/>
            <person name="Glass J.I."/>
            <person name="Rusch D."/>
            <person name="Podicherti R."/>
            <person name="Tsui H.-C.T."/>
            <person name="Winkler M.E."/>
        </authorList>
    </citation>
    <scope>NUCLEOTIDE SEQUENCE</scope>
</reference>
<name>A0A382T0A9_9ZZZZ</name>
<sequence>MLAACFLFTAVLSGCGSARDEVGPDVVAVIGDVDIAADRLAQAIDRLHPGAEGRQARLSEEVARRVLGQLISIELMVRAAENR</sequence>
<evidence type="ECO:0008006" key="2">
    <source>
        <dbReference type="Google" id="ProtNLM"/>
    </source>
</evidence>